<evidence type="ECO:0000313" key="2">
    <source>
        <dbReference type="Proteomes" id="UP000654075"/>
    </source>
</evidence>
<comment type="caution">
    <text evidence="1">The sequence shown here is derived from an EMBL/GenBank/DDBJ whole genome shotgun (WGS) entry which is preliminary data.</text>
</comment>
<gene>
    <name evidence="1" type="ORF">PGLA1383_LOCUS39580</name>
</gene>
<evidence type="ECO:0000313" key="1">
    <source>
        <dbReference type="EMBL" id="CAE8622071.1"/>
    </source>
</evidence>
<dbReference type="AlphaFoldDB" id="A0A813GAF1"/>
<accession>A0A813GAF1</accession>
<proteinExistence type="predicted"/>
<protein>
    <recommendedName>
        <fullName evidence="3">Reverse transcriptase domain-containing protein</fullName>
    </recommendedName>
</protein>
<dbReference type="EMBL" id="CAJNNV010027888">
    <property type="protein sequence ID" value="CAE8622071.1"/>
    <property type="molecule type" value="Genomic_DNA"/>
</dbReference>
<sequence>MSLEASALRALDLLAPRRLVAILHCDDPVFLGSSRGAINLTMQVLSRWCFEHKAEFHVGDNKTVAMVLGGGLHSGSDMAGQVADVLLPCAGGPVTQALTFKVWHRWLGIPFDARLCFRRVLQERLRLASGEFAALPGLLESRVAPLHFALELFEAKVDSVVAFARWLFCMVPDAKDLLDAQYETWAKQLLGVPSWKNGAVARCELGWGLSGYARALLAVAMRRAALWRLPDDDLYKSVFVAGHGVTTSSWAKCSLDSSQAVGIVDWPSCATAQQTKSAYKKCVSDVLQQVCYSEWQGAVARHGALVPYGWEQFAGNHIQAVRRLSLSWSDQLCVWSWCRLRAGWIMLSGVRGLPSRARCQNCLFCDSRVSKPMVHCLSCCSHWCTFRDAFVHATGGLVETAGRLAVAVLATKPRDVSFCVVLRWADAMDRESHRLQRTARD</sequence>
<name>A0A813GAF1_POLGL</name>
<dbReference type="Proteomes" id="UP000654075">
    <property type="component" value="Unassembled WGS sequence"/>
</dbReference>
<evidence type="ECO:0008006" key="3">
    <source>
        <dbReference type="Google" id="ProtNLM"/>
    </source>
</evidence>
<keyword evidence="2" id="KW-1185">Reference proteome</keyword>
<reference evidence="1" key="1">
    <citation type="submission" date="2021-02" db="EMBL/GenBank/DDBJ databases">
        <authorList>
            <person name="Dougan E. K."/>
            <person name="Rhodes N."/>
            <person name="Thang M."/>
            <person name="Chan C."/>
        </authorList>
    </citation>
    <scope>NUCLEOTIDE SEQUENCE</scope>
</reference>
<organism evidence="1 2">
    <name type="scientific">Polarella glacialis</name>
    <name type="common">Dinoflagellate</name>
    <dbReference type="NCBI Taxonomy" id="89957"/>
    <lineage>
        <taxon>Eukaryota</taxon>
        <taxon>Sar</taxon>
        <taxon>Alveolata</taxon>
        <taxon>Dinophyceae</taxon>
        <taxon>Suessiales</taxon>
        <taxon>Suessiaceae</taxon>
        <taxon>Polarella</taxon>
    </lineage>
</organism>